<dbReference type="InterPro" id="IPR014756">
    <property type="entry name" value="Ig_E-set"/>
</dbReference>
<evidence type="ECO:0000259" key="13">
    <source>
        <dbReference type="Pfam" id="PF17655"/>
    </source>
</evidence>
<dbReference type="Pfam" id="PF17655">
    <property type="entry name" value="IRK_C"/>
    <property type="match status" value="1"/>
</dbReference>
<keyword evidence="9" id="KW-0472">Membrane</keyword>
<dbReference type="AlphaFoldDB" id="V9LD83"/>
<dbReference type="GO" id="GO:0005242">
    <property type="term" value="F:inward rectifier potassium channel activity"/>
    <property type="evidence" value="ECO:0007669"/>
    <property type="project" value="InterPro"/>
</dbReference>
<comment type="catalytic activity">
    <reaction evidence="11">
        <text>K(+)(in) = K(+)(out)</text>
        <dbReference type="Rhea" id="RHEA:29463"/>
        <dbReference type="ChEBI" id="CHEBI:29103"/>
    </reaction>
</comment>
<dbReference type="PRINTS" id="PR01320">
    <property type="entry name" value="KIRCHANNEL"/>
</dbReference>
<dbReference type="GO" id="GO:0034765">
    <property type="term" value="P:regulation of monoatomic ion transmembrane transport"/>
    <property type="evidence" value="ECO:0007669"/>
    <property type="project" value="TreeGrafter"/>
</dbReference>
<dbReference type="InterPro" id="IPR041647">
    <property type="entry name" value="IRK_C"/>
</dbReference>
<evidence type="ECO:0000256" key="12">
    <source>
        <dbReference type="RuleBase" id="RU003822"/>
    </source>
</evidence>
<evidence type="ECO:0000256" key="3">
    <source>
        <dbReference type="ARBA" id="ARBA00022538"/>
    </source>
</evidence>
<dbReference type="PANTHER" id="PTHR11767:SF55">
    <property type="entry name" value="KIR6.3 PROTEIN"/>
    <property type="match status" value="1"/>
</dbReference>
<keyword evidence="2 12" id="KW-0813">Transport</keyword>
<accession>V9LD83</accession>
<dbReference type="GO" id="GO:0034702">
    <property type="term" value="C:monoatomic ion channel complex"/>
    <property type="evidence" value="ECO:0007669"/>
    <property type="project" value="UniProtKB-KW"/>
</dbReference>
<proteinExistence type="evidence at transcript level"/>
<evidence type="ECO:0000256" key="1">
    <source>
        <dbReference type="ARBA" id="ARBA00004141"/>
    </source>
</evidence>
<name>V9LD83_CALMI</name>
<keyword evidence="7" id="KW-1133">Transmembrane helix</keyword>
<evidence type="ECO:0000256" key="11">
    <source>
        <dbReference type="ARBA" id="ARBA00034430"/>
    </source>
</evidence>
<dbReference type="GO" id="GO:1990573">
    <property type="term" value="P:potassium ion import across plasma membrane"/>
    <property type="evidence" value="ECO:0007669"/>
    <property type="project" value="TreeGrafter"/>
</dbReference>
<keyword evidence="4 12" id="KW-0812">Transmembrane</keyword>
<keyword evidence="3 12" id="KW-0633">Potassium transport</keyword>
<dbReference type="Gene3D" id="1.10.287.70">
    <property type="match status" value="1"/>
</dbReference>
<evidence type="ECO:0000256" key="6">
    <source>
        <dbReference type="ARBA" id="ARBA00022958"/>
    </source>
</evidence>
<evidence type="ECO:0000256" key="5">
    <source>
        <dbReference type="ARBA" id="ARBA00022882"/>
    </source>
</evidence>
<dbReference type="GO" id="GO:0005886">
    <property type="term" value="C:plasma membrane"/>
    <property type="evidence" value="ECO:0007669"/>
    <property type="project" value="TreeGrafter"/>
</dbReference>
<comment type="subcellular location">
    <subcellularLocation>
        <location evidence="1 12">Membrane</location>
        <topology evidence="1 12">Multi-pass membrane protein</topology>
    </subcellularLocation>
</comment>
<keyword evidence="6 12" id="KW-0630">Potassium</keyword>
<keyword evidence="5 12" id="KW-0851">Voltage-gated channel</keyword>
<evidence type="ECO:0000313" key="14">
    <source>
        <dbReference type="EMBL" id="AFP10345.1"/>
    </source>
</evidence>
<dbReference type="EMBL" id="JW877828">
    <property type="protein sequence ID" value="AFP10345.1"/>
    <property type="molecule type" value="mRNA"/>
</dbReference>
<evidence type="ECO:0000256" key="4">
    <source>
        <dbReference type="ARBA" id="ARBA00022692"/>
    </source>
</evidence>
<reference evidence="14" key="1">
    <citation type="journal article" date="2014" name="Nature">
        <title>Elephant shark genome provides unique insights into gnathostome evolution.</title>
        <authorList>
            <consortium name="International Elephant Shark Genome Sequencing Consortium"/>
            <person name="Venkatesh B."/>
            <person name="Lee A.P."/>
            <person name="Ravi V."/>
            <person name="Maurya A.K."/>
            <person name="Lian M.M."/>
            <person name="Swann J.B."/>
            <person name="Ohta Y."/>
            <person name="Flajnik M.F."/>
            <person name="Sutoh Y."/>
            <person name="Kasahara M."/>
            <person name="Hoon S."/>
            <person name="Gangu V."/>
            <person name="Roy S.W."/>
            <person name="Irimia M."/>
            <person name="Korzh V."/>
            <person name="Kondrychyn I."/>
            <person name="Lim Z.W."/>
            <person name="Tay B.H."/>
            <person name="Tohari S."/>
            <person name="Kong K.W."/>
            <person name="Ho S."/>
            <person name="Lorente-Galdos B."/>
            <person name="Quilez J."/>
            <person name="Marques-Bonet T."/>
            <person name="Raney B.J."/>
            <person name="Ingham P.W."/>
            <person name="Tay A."/>
            <person name="Hillier L.W."/>
            <person name="Minx P."/>
            <person name="Boehm T."/>
            <person name="Wilson R.K."/>
            <person name="Brenner S."/>
            <person name="Warren W.C."/>
        </authorList>
    </citation>
    <scope>NUCLEOTIDE SEQUENCE</scope>
    <source>
        <tissue evidence="14">Brain</tissue>
    </source>
</reference>
<dbReference type="InterPro" id="IPR013518">
    <property type="entry name" value="K_chnl_inward-rec_Kir_cyto"/>
</dbReference>
<sequence length="241" mass="26355">LGCIFMKTAQANRRAETLIFSKYAVVATRSGKLCVMFRLGDLRKSMIIGAAIRLQLVRKVTTPEGEVVPISQIDLAVDHPVGGSVGIKGIFLVSPIVVAHTIDAKSPLYHLSASGLQQEDLELVVVLEGVVETTGITTQARTSYLPDEILWGRRFVPIVGEEEGRYTVDYSKFGKTVKTHTPLCSARELAEAQSVPPQPSEGPTPLLSALRRRSFSRTVDVPDVRLKPPVRFESMDSISDL</sequence>
<evidence type="ECO:0000256" key="9">
    <source>
        <dbReference type="ARBA" id="ARBA00023136"/>
    </source>
</evidence>
<protein>
    <submittedName>
        <fullName evidence="14">ATP-sensitive inward rectifier potassium channel 8-like protein</fullName>
    </submittedName>
</protein>
<dbReference type="FunFam" id="2.60.40.1400:FF:000001">
    <property type="entry name" value="G protein-activated inward rectifier potassium channel 2"/>
    <property type="match status" value="1"/>
</dbReference>
<evidence type="ECO:0000256" key="10">
    <source>
        <dbReference type="ARBA" id="ARBA00023303"/>
    </source>
</evidence>
<dbReference type="Gene3D" id="2.60.40.1400">
    <property type="entry name" value="G protein-activated inward rectifier potassium channel 1"/>
    <property type="match status" value="1"/>
</dbReference>
<dbReference type="SUPFAM" id="SSF81296">
    <property type="entry name" value="E set domains"/>
    <property type="match status" value="1"/>
</dbReference>
<organism evidence="14">
    <name type="scientific">Callorhinchus milii</name>
    <name type="common">Ghost shark</name>
    <dbReference type="NCBI Taxonomy" id="7868"/>
    <lineage>
        <taxon>Eukaryota</taxon>
        <taxon>Metazoa</taxon>
        <taxon>Chordata</taxon>
        <taxon>Craniata</taxon>
        <taxon>Vertebrata</taxon>
        <taxon>Chondrichthyes</taxon>
        <taxon>Holocephali</taxon>
        <taxon>Chimaeriformes</taxon>
        <taxon>Callorhinchidae</taxon>
        <taxon>Callorhinchus</taxon>
    </lineage>
</organism>
<evidence type="ECO:0000256" key="7">
    <source>
        <dbReference type="ARBA" id="ARBA00022989"/>
    </source>
</evidence>
<comment type="similarity">
    <text evidence="12">Belongs to the inward rectifier-type potassium channel (TC 1.A.2.1) family.</text>
</comment>
<feature type="domain" description="Inward rectifier potassium channel C-terminal" evidence="13">
    <location>
        <begin position="18"/>
        <end position="193"/>
    </location>
</feature>
<dbReference type="InterPro" id="IPR016449">
    <property type="entry name" value="K_chnl_inward-rec_Kir"/>
</dbReference>
<keyword evidence="8 12" id="KW-0406">Ion transport</keyword>
<feature type="non-terminal residue" evidence="14">
    <location>
        <position position="1"/>
    </location>
</feature>
<evidence type="ECO:0000256" key="2">
    <source>
        <dbReference type="ARBA" id="ARBA00022448"/>
    </source>
</evidence>
<keyword evidence="10 12" id="KW-0407">Ion channel</keyword>
<evidence type="ECO:0000256" key="8">
    <source>
        <dbReference type="ARBA" id="ARBA00023065"/>
    </source>
</evidence>
<dbReference type="PANTHER" id="PTHR11767">
    <property type="entry name" value="INWARD RECTIFIER POTASSIUM CHANNEL"/>
    <property type="match status" value="1"/>
</dbReference>